<dbReference type="EMBL" id="MU275852">
    <property type="protein sequence ID" value="KAI0051444.1"/>
    <property type="molecule type" value="Genomic_DNA"/>
</dbReference>
<gene>
    <name evidence="1" type="ORF">FA95DRAFT_278703</name>
</gene>
<keyword evidence="2" id="KW-1185">Reference proteome</keyword>
<proteinExistence type="predicted"/>
<sequence length="177" mass="19812">MTQIYAGYTRTPESSRTSTCEAANKVNTWPFDSTWQYYLFVSRLGIFSLLSCEHSCKRFQGIEGYSQASICQASPSGLQVHSVAKGIVGRYHSNTCRPHVPRMYCLKIFSGRSPSIDCARRNLMAPSCVFFCWRNDFRASLRSFFNVFMISCGISVGHSQCEPSELDQLCPGIVSVG</sequence>
<reference evidence="1" key="1">
    <citation type="submission" date="2021-02" db="EMBL/GenBank/DDBJ databases">
        <authorList>
            <consortium name="DOE Joint Genome Institute"/>
            <person name="Ahrendt S."/>
            <person name="Looney B.P."/>
            <person name="Miyauchi S."/>
            <person name="Morin E."/>
            <person name="Drula E."/>
            <person name="Courty P.E."/>
            <person name="Chicoki N."/>
            <person name="Fauchery L."/>
            <person name="Kohler A."/>
            <person name="Kuo A."/>
            <person name="Labutti K."/>
            <person name="Pangilinan J."/>
            <person name="Lipzen A."/>
            <person name="Riley R."/>
            <person name="Andreopoulos W."/>
            <person name="He G."/>
            <person name="Johnson J."/>
            <person name="Barry K.W."/>
            <person name="Grigoriev I.V."/>
            <person name="Nagy L."/>
            <person name="Hibbett D."/>
            <person name="Henrissat B."/>
            <person name="Matheny P.B."/>
            <person name="Labbe J."/>
            <person name="Martin F."/>
        </authorList>
    </citation>
    <scope>NUCLEOTIDE SEQUENCE</scope>
    <source>
        <strain evidence="1">FP105234-sp</strain>
    </source>
</reference>
<accession>A0ACB8S4F3</accession>
<comment type="caution">
    <text evidence="1">The sequence shown here is derived from an EMBL/GenBank/DDBJ whole genome shotgun (WGS) entry which is preliminary data.</text>
</comment>
<organism evidence="1 2">
    <name type="scientific">Auriscalpium vulgare</name>
    <dbReference type="NCBI Taxonomy" id="40419"/>
    <lineage>
        <taxon>Eukaryota</taxon>
        <taxon>Fungi</taxon>
        <taxon>Dikarya</taxon>
        <taxon>Basidiomycota</taxon>
        <taxon>Agaricomycotina</taxon>
        <taxon>Agaricomycetes</taxon>
        <taxon>Russulales</taxon>
        <taxon>Auriscalpiaceae</taxon>
        <taxon>Auriscalpium</taxon>
    </lineage>
</organism>
<evidence type="ECO:0000313" key="2">
    <source>
        <dbReference type="Proteomes" id="UP000814033"/>
    </source>
</evidence>
<evidence type="ECO:0000313" key="1">
    <source>
        <dbReference type="EMBL" id="KAI0051444.1"/>
    </source>
</evidence>
<name>A0ACB8S4F3_9AGAM</name>
<reference evidence="1" key="2">
    <citation type="journal article" date="2022" name="New Phytol.">
        <title>Evolutionary transition to the ectomycorrhizal habit in the genomes of a hyperdiverse lineage of mushroom-forming fungi.</title>
        <authorList>
            <person name="Looney B."/>
            <person name="Miyauchi S."/>
            <person name="Morin E."/>
            <person name="Drula E."/>
            <person name="Courty P.E."/>
            <person name="Kohler A."/>
            <person name="Kuo A."/>
            <person name="LaButti K."/>
            <person name="Pangilinan J."/>
            <person name="Lipzen A."/>
            <person name="Riley R."/>
            <person name="Andreopoulos W."/>
            <person name="He G."/>
            <person name="Johnson J."/>
            <person name="Nolan M."/>
            <person name="Tritt A."/>
            <person name="Barry K.W."/>
            <person name="Grigoriev I.V."/>
            <person name="Nagy L.G."/>
            <person name="Hibbett D."/>
            <person name="Henrissat B."/>
            <person name="Matheny P.B."/>
            <person name="Labbe J."/>
            <person name="Martin F.M."/>
        </authorList>
    </citation>
    <scope>NUCLEOTIDE SEQUENCE</scope>
    <source>
        <strain evidence="1">FP105234-sp</strain>
    </source>
</reference>
<dbReference type="Proteomes" id="UP000814033">
    <property type="component" value="Unassembled WGS sequence"/>
</dbReference>
<protein>
    <submittedName>
        <fullName evidence="1">Uncharacterized protein</fullName>
    </submittedName>
</protein>